<name>A0A6J7EGF1_9ZZZZ</name>
<gene>
    <name evidence="2" type="ORF">UFOPK3376_01465</name>
</gene>
<evidence type="ECO:0000313" key="2">
    <source>
        <dbReference type="EMBL" id="CAB4880390.1"/>
    </source>
</evidence>
<dbReference type="EMBL" id="CAFBLP010000033">
    <property type="protein sequence ID" value="CAB4880390.1"/>
    <property type="molecule type" value="Genomic_DNA"/>
</dbReference>
<evidence type="ECO:0000256" key="1">
    <source>
        <dbReference type="SAM" id="MobiDB-lite"/>
    </source>
</evidence>
<sequence length="598" mass="63914">MRHRLIGTLLAVVLAITTTVVVPAASPLSTARPALAAADPVGNLVVGFTKLLVGSTTRATVYNNIDQLEKDLRTQYDAYAATAAKNNDTRTQVLLTRERDLQIGWLEGVRKNTGQTITGEQPFLLLSMIANTKEAQKFLGRAGSEVLKVKSKITGLRTAITTGSVGSALVETRKWAAQLENLSGSWSIIAGSKGAEMAAAADRVSRALRRVDAAAADADKQLESLGNDLQQISNGLAALDQVPRRPRGGNGILGFILNFVRVDKTVVDVLAELFNPRLRNMPGVKLDKLQRDLRTALSEFIRRRLHDCVKQAGPQLRYLIENEPSDAVDTGSLGPPVDDGTEKLPLCDPLTAAEVEELAGNVEQVQETSKNAPEPTADKPFAGGEYQVTEKSNSPTAMARLARIGTGSLTVRDLSQRPLFSLGADLIGTPSLDLLFDLGAGTVTGTFAADFACVPSTCGGLLGETSTGHVEGEFGPLQYGVPPTAMPADFPFPEHHWYAPSTGIWWAGGAIDLRVRLSGSYTLDQGLESGSYDTTLKAWVSSELTPAGSYSATLRPAGWRANFSVRIDHPDTVIPQWSLYLGADADIYDGNVATPPRS</sequence>
<feature type="region of interest" description="Disordered" evidence="1">
    <location>
        <begin position="364"/>
        <end position="383"/>
    </location>
</feature>
<accession>A0A6J7EGF1</accession>
<protein>
    <submittedName>
        <fullName evidence="2">Unannotated protein</fullName>
    </submittedName>
</protein>
<dbReference type="AlphaFoldDB" id="A0A6J7EGF1"/>
<organism evidence="2">
    <name type="scientific">freshwater metagenome</name>
    <dbReference type="NCBI Taxonomy" id="449393"/>
    <lineage>
        <taxon>unclassified sequences</taxon>
        <taxon>metagenomes</taxon>
        <taxon>ecological metagenomes</taxon>
    </lineage>
</organism>
<proteinExistence type="predicted"/>
<reference evidence="2" key="1">
    <citation type="submission" date="2020-05" db="EMBL/GenBank/DDBJ databases">
        <authorList>
            <person name="Chiriac C."/>
            <person name="Salcher M."/>
            <person name="Ghai R."/>
            <person name="Kavagutti S V."/>
        </authorList>
    </citation>
    <scope>NUCLEOTIDE SEQUENCE</scope>
</reference>